<organismHost>
    <name type="scientific">Pyramimonas plurioculata</name>
    <dbReference type="NCBI Taxonomy" id="36893"/>
</organismHost>
<organism evidence="1">
    <name type="scientific">Pyramimonas orientalis virus</name>
    <name type="common">PoV01</name>
    <dbReference type="NCBI Taxonomy" id="455367"/>
    <lineage>
        <taxon>Viruses</taxon>
        <taxon>Varidnaviria</taxon>
        <taxon>Bamfordvirae</taxon>
        <taxon>Nucleocytoviricota</taxon>
        <taxon>Megaviricetes</taxon>
        <taxon>Imitervirales</taxon>
        <taxon>Allomimiviridae</taxon>
        <taxon>Heliosvirus</taxon>
        <taxon>Heliosvirus raunefjordenense</taxon>
    </lineage>
</organism>
<protein>
    <submittedName>
        <fullName evidence="1">Uncharacterized protein</fullName>
    </submittedName>
</protein>
<evidence type="ECO:0000313" key="1">
    <source>
        <dbReference type="EMBL" id="QOI90454.1"/>
    </source>
</evidence>
<accession>A0A7M3UP03</accession>
<dbReference type="EMBL" id="MT663537">
    <property type="protein sequence ID" value="QOI90454.1"/>
    <property type="molecule type" value="Genomic_DNA"/>
</dbReference>
<reference evidence="1" key="1">
    <citation type="submission" date="2020-06" db="EMBL/GenBank/DDBJ databases">
        <title>Lateral gene transfer of anion-conducting channel rhodopsins between green algae and giant viruses.</title>
        <authorList>
            <person name="Rozenberg A."/>
            <person name="Oppermann J."/>
            <person name="Wietek J."/>
            <person name="Fernandez Lahore R.G."/>
            <person name="Sandaa R.-A."/>
            <person name="Bratbak G."/>
            <person name="Hegemann P."/>
            <person name="Beja O."/>
        </authorList>
    </citation>
    <scope>NUCLEOTIDE SEQUENCE</scope>
    <source>
        <strain evidence="1">01B</strain>
    </source>
</reference>
<proteinExistence type="predicted"/>
<gene>
    <name evidence="1" type="ORF">HWQ62_00318</name>
</gene>
<sequence length="619" mass="70223">MPFYSSLADTPLEQFTHNNMVPFFGSGITQNLNENMNQTLLGKYTGVDDNTRIEKMEQTNFTDIQKNVFTHENSQSYLVEYDRMETSTFHNNVLPTEQIKVGPGTKYTDPVKSTGGFQQDEYRDIAYYKDIDDLRVKTNPKESYEGRVVDGIKETQRGKFGTVDKNRVDTYYEKTEADLFKTTGAYTKDKIRPCVEVKETNRKEAREYQGAAHKNIGGVKYGTVQETHKQTLENYGDRNAQMTNTGKGYEYDYGKKNIMVYNNERDITSTKTYEGNITSYIKSMISPFTDVIKRSNKEYFVQNPRQFGQMQSTLPNKQTMYDPNDIARTTIKETLVEDTRTGNLKGVEQITTYDPNDVARTTIKETLIHDTKLGNMKNVFKSIVYNPNEVAKNTIRQTLDTTDGTVNLKGHNMQQVYDPNDIAKTTVKETTIDNDVLGIVSGQDRGGGHLTNKHAAKHTNKEFTSDNDYMGNPDQQNTDGYKTATFEAKTTNKQITSDKEYFGAAGNEHEATMSYSDIYNAVINDTREQTLAKPSPTQTGVKVNSGKEFVHLTNIKVPCNKDDTANISKIYQDPPSTQFINFTQNKNVKVADTTQERLDPGLLQAFRKNPYTHSLNNAV</sequence>
<name>A0A7M3UP03_POV01</name>